<dbReference type="Pfam" id="PF00337">
    <property type="entry name" value="Gal-bind_lectin"/>
    <property type="match status" value="1"/>
</dbReference>
<reference evidence="6" key="1">
    <citation type="submission" date="2023-01" db="EMBL/GenBank/DDBJ databases">
        <title>Key to firefly adult light organ development and bioluminescence: homeobox transcription factors regulate luciferase expression and transportation to peroxisome.</title>
        <authorList>
            <person name="Fu X."/>
        </authorList>
    </citation>
    <scope>NUCLEOTIDE SEQUENCE [LARGE SCALE GENOMIC DNA]</scope>
</reference>
<protein>
    <recommendedName>
        <fullName evidence="4">Galectin domain-containing protein</fullName>
    </recommendedName>
</protein>
<organism evidence="5 6">
    <name type="scientific">Aquatica leii</name>
    <dbReference type="NCBI Taxonomy" id="1421715"/>
    <lineage>
        <taxon>Eukaryota</taxon>
        <taxon>Metazoa</taxon>
        <taxon>Ecdysozoa</taxon>
        <taxon>Arthropoda</taxon>
        <taxon>Hexapoda</taxon>
        <taxon>Insecta</taxon>
        <taxon>Pterygota</taxon>
        <taxon>Neoptera</taxon>
        <taxon>Endopterygota</taxon>
        <taxon>Coleoptera</taxon>
        <taxon>Polyphaga</taxon>
        <taxon>Elateriformia</taxon>
        <taxon>Elateroidea</taxon>
        <taxon>Lampyridae</taxon>
        <taxon>Luciolinae</taxon>
        <taxon>Aquatica</taxon>
    </lineage>
</organism>
<feature type="compositionally biased region" description="Polar residues" evidence="2">
    <location>
        <begin position="637"/>
        <end position="649"/>
    </location>
</feature>
<dbReference type="SUPFAM" id="SSF49899">
    <property type="entry name" value="Concanavalin A-like lectins/glucanases"/>
    <property type="match status" value="1"/>
</dbReference>
<keyword evidence="3" id="KW-0472">Membrane</keyword>
<dbReference type="SMART" id="SM00908">
    <property type="entry name" value="Gal-bind_lectin"/>
    <property type="match status" value="1"/>
</dbReference>
<evidence type="ECO:0000256" key="1">
    <source>
        <dbReference type="ARBA" id="ARBA00022734"/>
    </source>
</evidence>
<comment type="caution">
    <text evidence="5">The sequence shown here is derived from an EMBL/GenBank/DDBJ whole genome shotgun (WGS) entry which is preliminary data.</text>
</comment>
<dbReference type="EMBL" id="JARPUR010000001">
    <property type="protein sequence ID" value="KAK4884236.1"/>
    <property type="molecule type" value="Genomic_DNA"/>
</dbReference>
<gene>
    <name evidence="5" type="ORF">RN001_000507</name>
</gene>
<keyword evidence="3" id="KW-1133">Transmembrane helix</keyword>
<dbReference type="GO" id="GO:0016936">
    <property type="term" value="F:galactoside binding"/>
    <property type="evidence" value="ECO:0007669"/>
    <property type="project" value="TreeGrafter"/>
</dbReference>
<dbReference type="InterPro" id="IPR013320">
    <property type="entry name" value="ConA-like_dom_sf"/>
</dbReference>
<evidence type="ECO:0000256" key="3">
    <source>
        <dbReference type="SAM" id="Phobius"/>
    </source>
</evidence>
<evidence type="ECO:0000256" key="2">
    <source>
        <dbReference type="SAM" id="MobiDB-lite"/>
    </source>
</evidence>
<feature type="domain" description="Galectin" evidence="4">
    <location>
        <begin position="13"/>
        <end position="145"/>
    </location>
</feature>
<name>A0AAN7SC96_9COLE</name>
<feature type="region of interest" description="Disordered" evidence="2">
    <location>
        <begin position="633"/>
        <end position="652"/>
    </location>
</feature>
<proteinExistence type="predicted"/>
<dbReference type="GO" id="GO:0030246">
    <property type="term" value="F:carbohydrate binding"/>
    <property type="evidence" value="ECO:0007669"/>
    <property type="project" value="UniProtKB-KW"/>
</dbReference>
<keyword evidence="3" id="KW-0812">Transmembrane</keyword>
<evidence type="ECO:0000313" key="6">
    <source>
        <dbReference type="Proteomes" id="UP001353858"/>
    </source>
</evidence>
<evidence type="ECO:0000259" key="4">
    <source>
        <dbReference type="PROSITE" id="PS51304"/>
    </source>
</evidence>
<dbReference type="Proteomes" id="UP001353858">
    <property type="component" value="Unassembled WGS sequence"/>
</dbReference>
<dbReference type="InterPro" id="IPR001079">
    <property type="entry name" value="Galectin_CRD"/>
</dbReference>
<keyword evidence="6" id="KW-1185">Reference proteome</keyword>
<dbReference type="PROSITE" id="PS51304">
    <property type="entry name" value="GALECTIN"/>
    <property type="match status" value="1"/>
</dbReference>
<sequence>MERPILDPPVPYVGAINAGAFKPGRLIRIQGNTPGVSYRFDVNLQCGPETLPRDDIAMQVSVRILDGLIAINSLQNGVWGEEQQGSYQPVRRAEKFEMLLLCEVSRYKVAINGQHFADFHQRIHYDCITHLTIEGDVSISKISYESASAPAPTPVLLRQTDDDFEIINHNKNDLGFVHPPSYSEVAHGLPPYPIHDVPGMPKPSYAPYPTGVAGTPYSQPGVSGVSPPPGVPIPLNAGATSNFRVVEKVTTTKCCGYFLAILIGIIIIVAVIISKNCHKRLQPANKFQGKISSNGKSWHICMHAFEYNSRSRMSNVIPPLLSNSPPPMIGAVIDDEDDEFGNFAIVNTSSYDDALSLSTLEEIDVEEIPDIPHLYNLDKDFQDRRKDDAVSIETQKEDDYDGVKSNSFQDLPEIPPDILKEEETVISDLDTVVKVSDSVNPIDNEIENNNFNTSEKCTSLHEVVVNELHQLSEFDDGFADFNAFMNTPTTSDFERTINECSLENQYAIAQDDIEDDDFGDFNNYSLDSPNLQIDIHGPEKAESIVMLMFPKIEQQAEEYHEENFIFNDSIFCRLKDVTDTLALSYQWSKSNSQNFLLQALNIDTRNILYGPRWNESIPRYAATLGFTPLEPVKSETHNASNGETTSSHSEVVEQTEIPLAEFDWVGSGLTNPLEMTPKKIIEKQQTEVDIPEQISDDKRMDISIVPFQTNSDTDSIKSLKLITNNDGDKADDDFDDFSSFQSTKNEGENFSSFQSSKNESESFEKWTSLRETQIRNVNQSSKSNENFENWTSLRETHISNSKIDEPSWLKPTILTPDLPRKEVITTREFEVEEDEFTDFQTGNIQQTPIPEMQELKIEQELKVKNHSLNTVEKLSEHQSTLQPTESLSIIPEPLQPSILQPMKVENTPAAINWPNPGVTDEELHRFDMFFKPTTSNTISNSKLSSEVAEEDDWSDFISNQTTQPSTNQGNMHVATRKEIPDARCPKKEQVLVKPAVPFSQNGFTTSFVSNQYVVLNHIPTKTDDAEDEWSDFVSSQPPPESPSRVPKPSIPKLNLDWNGPPQFTSWSASITPNIITNPVSFESFQSFASLDTDLLKNRTTNKRNPSVVIQPKKNTVPSISTIPDLEFIAPKNRTWKK</sequence>
<dbReference type="CDD" id="cd00070">
    <property type="entry name" value="GLECT"/>
    <property type="match status" value="1"/>
</dbReference>
<accession>A0AAN7SC96</accession>
<keyword evidence="1" id="KW-0430">Lectin</keyword>
<dbReference type="Gene3D" id="2.60.120.200">
    <property type="match status" value="1"/>
</dbReference>
<feature type="region of interest" description="Disordered" evidence="2">
    <location>
        <begin position="1025"/>
        <end position="1056"/>
    </location>
</feature>
<feature type="transmembrane region" description="Helical" evidence="3">
    <location>
        <begin position="254"/>
        <end position="273"/>
    </location>
</feature>
<dbReference type="PANTHER" id="PTHR11346:SF176">
    <property type="entry name" value="32 KDA BETA-GALACTOSIDE-BINDING LECTIN LEC-3"/>
    <property type="match status" value="1"/>
</dbReference>
<dbReference type="InterPro" id="IPR029205">
    <property type="entry name" value="Clathrin-bd"/>
</dbReference>
<feature type="region of interest" description="Disordered" evidence="2">
    <location>
        <begin position="392"/>
        <end position="413"/>
    </location>
</feature>
<dbReference type="SMART" id="SM00276">
    <property type="entry name" value="GLECT"/>
    <property type="match status" value="1"/>
</dbReference>
<dbReference type="PANTHER" id="PTHR11346">
    <property type="entry name" value="GALECTIN"/>
    <property type="match status" value="1"/>
</dbReference>
<dbReference type="AlphaFoldDB" id="A0AAN7SC96"/>
<dbReference type="Pfam" id="PF15045">
    <property type="entry name" value="Clathrin_bdg"/>
    <property type="match status" value="1"/>
</dbReference>
<evidence type="ECO:0000313" key="5">
    <source>
        <dbReference type="EMBL" id="KAK4884236.1"/>
    </source>
</evidence>
<dbReference type="InterPro" id="IPR044156">
    <property type="entry name" value="Galectin-like"/>
</dbReference>